<keyword evidence="4 5" id="KW-0472">Membrane</keyword>
<evidence type="ECO:0000313" key="8">
    <source>
        <dbReference type="Proteomes" id="UP000183685"/>
    </source>
</evidence>
<evidence type="ECO:0000256" key="5">
    <source>
        <dbReference type="SAM" id="Phobius"/>
    </source>
</evidence>
<dbReference type="EMBL" id="FNAK01000003">
    <property type="protein sequence ID" value="SDD93751.1"/>
    <property type="molecule type" value="Genomic_DNA"/>
</dbReference>
<accession>A0A1G6YTW1</accession>
<evidence type="ECO:0000256" key="3">
    <source>
        <dbReference type="ARBA" id="ARBA00022989"/>
    </source>
</evidence>
<dbReference type="STRING" id="637679.GCA_001550055_01422"/>
<feature type="domain" description="NnrU" evidence="6">
    <location>
        <begin position="3"/>
        <end position="186"/>
    </location>
</feature>
<dbReference type="AlphaFoldDB" id="A0A1G6YTW1"/>
<evidence type="ECO:0000256" key="2">
    <source>
        <dbReference type="ARBA" id="ARBA00022692"/>
    </source>
</evidence>
<dbReference type="GO" id="GO:0016020">
    <property type="term" value="C:membrane"/>
    <property type="evidence" value="ECO:0007669"/>
    <property type="project" value="UniProtKB-SubCell"/>
</dbReference>
<organism evidence="7 8">
    <name type="scientific">Kordiimonas lacus</name>
    <dbReference type="NCBI Taxonomy" id="637679"/>
    <lineage>
        <taxon>Bacteria</taxon>
        <taxon>Pseudomonadati</taxon>
        <taxon>Pseudomonadota</taxon>
        <taxon>Alphaproteobacteria</taxon>
        <taxon>Kordiimonadales</taxon>
        <taxon>Kordiimonadaceae</taxon>
        <taxon>Kordiimonas</taxon>
    </lineage>
</organism>
<keyword evidence="3 5" id="KW-1133">Transmembrane helix</keyword>
<feature type="transmembrane region" description="Helical" evidence="5">
    <location>
        <begin position="160"/>
        <end position="178"/>
    </location>
</feature>
<evidence type="ECO:0000313" key="7">
    <source>
        <dbReference type="EMBL" id="SDD93751.1"/>
    </source>
</evidence>
<evidence type="ECO:0000256" key="4">
    <source>
        <dbReference type="ARBA" id="ARBA00023136"/>
    </source>
</evidence>
<keyword evidence="8" id="KW-1185">Reference proteome</keyword>
<comment type="subcellular location">
    <subcellularLocation>
        <location evidence="1">Membrane</location>
        <topology evidence="1">Multi-pass membrane protein</topology>
    </subcellularLocation>
</comment>
<evidence type="ECO:0000259" key="6">
    <source>
        <dbReference type="Pfam" id="PF07298"/>
    </source>
</evidence>
<dbReference type="InterPro" id="IPR009915">
    <property type="entry name" value="NnrU_dom"/>
</dbReference>
<sequence>MTLLVLGLALFFLLHLVPIFAREARSSVISRIGALPYKGLFALASISSLFLVYKGWTLTDPVFVYEAPRWAYHLTALLVLLGFILFIASNAPTNIRRIIRHPQLTSIILWSAGHMMVNGETRSLLLFGGFLIWSLISILGSNHRDGEWEKPERVSTLKDVVTVLIALVLYGVFAVWVHEWLIGVSPMPPA</sequence>
<feature type="transmembrane region" description="Helical" evidence="5">
    <location>
        <begin position="37"/>
        <end position="58"/>
    </location>
</feature>
<name>A0A1G6YTW1_9PROT</name>
<protein>
    <submittedName>
        <fullName evidence="7">Uncharacterized membrane protein</fullName>
    </submittedName>
</protein>
<proteinExistence type="predicted"/>
<feature type="transmembrane region" description="Helical" evidence="5">
    <location>
        <begin position="70"/>
        <end position="88"/>
    </location>
</feature>
<feature type="transmembrane region" description="Helical" evidence="5">
    <location>
        <begin position="123"/>
        <end position="140"/>
    </location>
</feature>
<dbReference type="Pfam" id="PF07298">
    <property type="entry name" value="NnrU"/>
    <property type="match status" value="1"/>
</dbReference>
<keyword evidence="2 5" id="KW-0812">Transmembrane</keyword>
<dbReference type="Proteomes" id="UP000183685">
    <property type="component" value="Unassembled WGS sequence"/>
</dbReference>
<evidence type="ECO:0000256" key="1">
    <source>
        <dbReference type="ARBA" id="ARBA00004141"/>
    </source>
</evidence>
<reference evidence="7 8" key="1">
    <citation type="submission" date="2016-10" db="EMBL/GenBank/DDBJ databases">
        <authorList>
            <person name="de Groot N.N."/>
        </authorList>
    </citation>
    <scope>NUCLEOTIDE SEQUENCE [LARGE SCALE GENOMIC DNA]</scope>
    <source>
        <strain evidence="7 8">CGMCC 1.9109</strain>
    </source>
</reference>
<gene>
    <name evidence="7" type="ORF">SAMN04488071_1741</name>
</gene>